<feature type="region of interest" description="Disordered" evidence="6">
    <location>
        <begin position="2237"/>
        <end position="2258"/>
    </location>
</feature>
<feature type="compositionally biased region" description="Basic and acidic residues" evidence="6">
    <location>
        <begin position="326"/>
        <end position="339"/>
    </location>
</feature>
<sequence>MRRGKPQQEIYRPGSGPLRKSNTGTEESEPDSTLIATKPKPFQDEPRYKGDAPAVTEPVTHRKTRKPEQMIYVPRPVANAREMSQDNDRHSATNGNYDDRFGPRSKRYSNRRRGGGNDNNSDHHEEWRQFRQGSEPRGLSNGGPSQRMRDTRSVEPSAAPPGRVFDKGHPKPPSGRRHSTIGVESDKRPLHKSINLDKLPPRLRKKMLEDTKMTQAGVDDNWNGASLTFQGSSNYHVVGNYPNAYPNQGASYANMGYCTLPNRQRGRGRLHQEYDAGSYRSRTPDLGISSPCSSRPPTPPYGRTRSNDNLNRPDSRPQSPANYHSRNYEYRRNGRDRNNRRNQYNARSRDDRRNQNYEVREEENWDEVNERGPPKVDYQETTPPVSPPTPEEKIKINAVTTSSNVILDWSEEVELNDRLEAEALSDAMTRSSSVTSLVDISVKSMPSNLSNPKKSKKRSGRRNKRRSGSRARDASLDNTRSNRPNDGFKVPQESRGRRHRRQSRDRRDSSYERRSRNPSREASVDRTRRSSTTEPENWREEIRSRQNSERECSDRSRRNSEREGDKINVKKAGVLVLPQKSPDATQVDQPKYPEVRKPCQQKSLFDHNNPSKPIIVKSQSTRVSVPGFSDNTESTPPQMYTTDQFGNIRPGWYDENSEGFNSCHYPNLIKDIKRADNELQYIMNSGLILINWGTVESLRQFLKEALQYLLCKDLKFCQTENVEQHLWKILYHNIIEVTRKAITNDPPNKEQYKGFLLYLIDEGTGYFESLLDSLEDTYKFKLNNYLGNNNLAHSKGLGYIGLALISAQKLLLFLGDLGRYREQVNETSNYGKCRQWYIKAHEINPKNGKPYNQLAVLAVYARRKLDAVYYYMRSLMSSNPVPSAREYLISLFDENRKKYEQGERKRREERLERAKQHMKQKESEDPENAPGSLRHETWIRPDGGRRVHRTTKAVQEQKDSEEEDLAALSSVEVNKRFVISYLHVHGKLITRIGQVAGKAAELAPGWERDAPSIQMVELRGPRTERHSPREKTSKPQLDNGARKPVYFCNNSRIRSCPRSRTVPVRTEKKKLPRLQANLISEIFPPIEDVLRGAFALGRAVVECAETSRIMSIWLRLCGSVVGSDKSSGSRARLDASCRSVSVVFFAREPRQRPVKLWSRVGIRETAPRNAPTTIPGPCIIIQRRENAEAAHDAGAPKERKSNARRHRFRVPGINSEEPREERMQGPGELLALKDFEVLLRHSKPMRKPAGQSLPSSSGRTWMESFQEAAMQMLKEFRALLQHSPVPLPCNRFLQLLALNMFAIESTQLKGGRASAFDACTHPSRHDGYVKIIAGGRRTKIPSCERVAPALRRFPPARVATHPVCNLRDFAPPSGPLLGESCDSAMEISTSASRPVRADPRRPRSPPRFPARPPGKNLSPSTLPRSAELNTPGREITAATCRTARFFRTVTPRPRWTLRRRGDNDRGAMAWNVHCRSAAGQGRPSNNESKVKKRPRKSCKIGQRSALKRPWQGSIGDKARPPALGCENVPSPPAPPPPKTTTTTNFSRDTRPPGDPQLQMQAGYRSELQERALVVSLQMFNLILERCVSLLEESGRDHLAALPQDVHVLLPAVKIWCDWMLCHSSVWNPPPSTQDFRVGTPGDAWARLATLMNLLEKLDQTTASALVSEHQEGYEQVKLPEDSVLNGFTPLMVNEPDVSYAPKDLDFEVAQFALRMNKLLFFGTVFLCGLEPPVLKLEIEDDFREYVSVVCTSNSRDSPVASQDLVRNNDVLMESFSDEEEEEISNGGPGDEAPSEVRELLCRKVELERTQRRQELHKQRVKSWWIFVGGEGRRSHLAVSSDFFGGSTVETLGQWVRVAIDIVRARCIRIPGRSGTVAGRGKAWACMLHGHFLVRHTHTWTCANLPVESRPDDWRISRTCTVTVVSSAQTTAFRCRRTRRRNKQRTHPPRTAINLGETLSSPDRSRKSRSQAVVSVHIEVRPKYLVPDTNCFIDHLDRITAITSSHVYVLMVPIVGKLPREKSRKKIGIVRAPVASALTSTEARTHLHFSFNFVTALRNSSFCSIAAVLSELEGLSRGGKSPTPSTRSALDPQHVRKVAQAAKRALVYLKSKPPAVKCVTTKGAVLSSTTFTTEDDSMMDATFKNDDKILATCLVLSKGHREQHAVENDEPKKLVSEVVLLTDDRNLRVKALARDVPVRELVDFMQSMRENDGTHLTRTPRLCDFDAAHRKLFATDEDVRNSRAATSPKNATSGGGRGA</sequence>
<dbReference type="GO" id="GO:0042162">
    <property type="term" value="F:telomeric DNA binding"/>
    <property type="evidence" value="ECO:0007669"/>
    <property type="project" value="TreeGrafter"/>
</dbReference>
<name>A0A8J6HB62_TENMO</name>
<feature type="region of interest" description="Disordered" evidence="6">
    <location>
        <begin position="1936"/>
        <end position="1969"/>
    </location>
</feature>
<comment type="subcellular location">
    <subcellularLocation>
        <location evidence="2">Cytoplasm</location>
    </subcellularLocation>
    <subcellularLocation>
        <location evidence="1">Nucleus</location>
    </subcellularLocation>
</comment>
<dbReference type="InterPro" id="IPR002716">
    <property type="entry name" value="PIN_dom"/>
</dbReference>
<feature type="region of interest" description="Disordered" evidence="6">
    <location>
        <begin position="278"/>
        <end position="392"/>
    </location>
</feature>
<dbReference type="Pfam" id="PF10374">
    <property type="entry name" value="EST1"/>
    <property type="match status" value="1"/>
</dbReference>
<feature type="compositionally biased region" description="Basic and acidic residues" evidence="6">
    <location>
        <begin position="41"/>
        <end position="50"/>
    </location>
</feature>
<feature type="compositionally biased region" description="Basic and acidic residues" evidence="6">
    <location>
        <begin position="83"/>
        <end position="102"/>
    </location>
</feature>
<evidence type="ECO:0000313" key="8">
    <source>
        <dbReference type="EMBL" id="KAH0811410.1"/>
    </source>
</evidence>
<dbReference type="GO" id="GO:0000184">
    <property type="term" value="P:nuclear-transcribed mRNA catabolic process, nonsense-mediated decay"/>
    <property type="evidence" value="ECO:0007669"/>
    <property type="project" value="UniProtKB-KW"/>
</dbReference>
<dbReference type="SMART" id="SM00670">
    <property type="entry name" value="PINc"/>
    <property type="match status" value="1"/>
</dbReference>
<dbReference type="SUPFAM" id="SSF48452">
    <property type="entry name" value="TPR-like"/>
    <property type="match status" value="2"/>
</dbReference>
<feature type="region of interest" description="Disordered" evidence="6">
    <location>
        <begin position="620"/>
        <end position="639"/>
    </location>
</feature>
<dbReference type="GO" id="GO:0005697">
    <property type="term" value="C:telomerase holoenzyme complex"/>
    <property type="evidence" value="ECO:0007669"/>
    <property type="project" value="TreeGrafter"/>
</dbReference>
<feature type="region of interest" description="Disordered" evidence="6">
    <location>
        <begin position="443"/>
        <end position="590"/>
    </location>
</feature>
<dbReference type="FunFam" id="3.40.50.1010:FF:000047">
    <property type="entry name" value="Blast:Telomerase-binding protein EST1A"/>
    <property type="match status" value="1"/>
</dbReference>
<keyword evidence="9" id="KW-1185">Reference proteome</keyword>
<evidence type="ECO:0000256" key="2">
    <source>
        <dbReference type="ARBA" id="ARBA00004496"/>
    </source>
</evidence>
<dbReference type="Gene3D" id="1.25.40.10">
    <property type="entry name" value="Tetratricopeptide repeat domain"/>
    <property type="match status" value="1"/>
</dbReference>
<evidence type="ECO:0000259" key="7">
    <source>
        <dbReference type="SMART" id="SM00670"/>
    </source>
</evidence>
<evidence type="ECO:0000313" key="9">
    <source>
        <dbReference type="Proteomes" id="UP000719412"/>
    </source>
</evidence>
<feature type="compositionally biased region" description="Polar residues" evidence="6">
    <location>
        <begin position="2242"/>
        <end position="2251"/>
    </location>
</feature>
<evidence type="ECO:0000256" key="4">
    <source>
        <dbReference type="ARBA" id="ARBA00023161"/>
    </source>
</evidence>
<reference evidence="8" key="1">
    <citation type="journal article" date="2020" name="J Insects Food Feed">
        <title>The yellow mealworm (Tenebrio molitor) genome: a resource for the emerging insects as food and feed industry.</title>
        <authorList>
            <person name="Eriksson T."/>
            <person name="Andere A."/>
            <person name="Kelstrup H."/>
            <person name="Emery V."/>
            <person name="Picard C."/>
        </authorList>
    </citation>
    <scope>NUCLEOTIDE SEQUENCE</scope>
    <source>
        <strain evidence="8">Stoneville</strain>
        <tissue evidence="8">Whole head</tissue>
    </source>
</reference>
<dbReference type="InterPro" id="IPR045153">
    <property type="entry name" value="Est1/Ebs1-like"/>
</dbReference>
<keyword evidence="5" id="KW-0539">Nucleus</keyword>
<dbReference type="InterPro" id="IPR019458">
    <property type="entry name" value="Est1-like_N"/>
</dbReference>
<organism evidence="8 9">
    <name type="scientific">Tenebrio molitor</name>
    <name type="common">Yellow mealworm beetle</name>
    <dbReference type="NCBI Taxonomy" id="7067"/>
    <lineage>
        <taxon>Eukaryota</taxon>
        <taxon>Metazoa</taxon>
        <taxon>Ecdysozoa</taxon>
        <taxon>Arthropoda</taxon>
        <taxon>Hexapoda</taxon>
        <taxon>Insecta</taxon>
        <taxon>Pterygota</taxon>
        <taxon>Neoptera</taxon>
        <taxon>Endopterygota</taxon>
        <taxon>Coleoptera</taxon>
        <taxon>Polyphaga</taxon>
        <taxon>Cucujiformia</taxon>
        <taxon>Tenebrionidae</taxon>
        <taxon>Tenebrio</taxon>
    </lineage>
</organism>
<feature type="compositionally biased region" description="Basic and acidic residues" evidence="6">
    <location>
        <begin position="120"/>
        <end position="129"/>
    </location>
</feature>
<feature type="region of interest" description="Disordered" evidence="6">
    <location>
        <begin position="1475"/>
        <end position="1553"/>
    </location>
</feature>
<protein>
    <recommendedName>
        <fullName evidence="7">PIN domain-containing protein</fullName>
    </recommendedName>
</protein>
<gene>
    <name evidence="8" type="ORF">GEV33_011382</name>
</gene>
<comment type="caution">
    <text evidence="8">The sequence shown here is derived from an EMBL/GenBank/DDBJ whole genome shotgun (WGS) entry which is preliminary data.</text>
</comment>
<feature type="domain" description="PIN" evidence="7">
    <location>
        <begin position="1982"/>
        <end position="2188"/>
    </location>
</feature>
<feature type="compositionally biased region" description="Basic and acidic residues" evidence="6">
    <location>
        <begin position="933"/>
        <end position="945"/>
    </location>
</feature>
<dbReference type="PANTHER" id="PTHR15696">
    <property type="entry name" value="SMG-7 SUPPRESSOR WITH MORPHOLOGICAL EFFECT ON GENITALIA PROTEIN 7"/>
    <property type="match status" value="1"/>
</dbReference>
<feature type="region of interest" description="Disordered" evidence="6">
    <location>
        <begin position="1776"/>
        <end position="1795"/>
    </location>
</feature>
<proteinExistence type="predicted"/>
<keyword evidence="3" id="KW-0963">Cytoplasm</keyword>
<dbReference type="GO" id="GO:0005737">
    <property type="term" value="C:cytoplasm"/>
    <property type="evidence" value="ECO:0007669"/>
    <property type="project" value="UniProtKB-SubCell"/>
</dbReference>
<dbReference type="GO" id="GO:0070034">
    <property type="term" value="F:telomerase RNA binding"/>
    <property type="evidence" value="ECO:0007669"/>
    <property type="project" value="TreeGrafter"/>
</dbReference>
<feature type="region of interest" description="Disordered" evidence="6">
    <location>
        <begin position="899"/>
        <end position="964"/>
    </location>
</feature>
<dbReference type="CDD" id="cd09885">
    <property type="entry name" value="PIN_Smg6-like"/>
    <property type="match status" value="1"/>
</dbReference>
<feature type="region of interest" description="Disordered" evidence="6">
    <location>
        <begin position="1020"/>
        <end position="1040"/>
    </location>
</feature>
<feature type="compositionally biased region" description="Polar residues" evidence="6">
    <location>
        <begin position="307"/>
        <end position="325"/>
    </location>
</feature>
<evidence type="ECO:0000256" key="6">
    <source>
        <dbReference type="SAM" id="MobiDB-lite"/>
    </source>
</evidence>
<feature type="compositionally biased region" description="Basic and acidic residues" evidence="6">
    <location>
        <begin position="505"/>
        <end position="528"/>
    </location>
</feature>
<feature type="compositionally biased region" description="Basic and acidic residues" evidence="6">
    <location>
        <begin position="899"/>
        <end position="923"/>
    </location>
</feature>
<dbReference type="InterPro" id="IPR011990">
    <property type="entry name" value="TPR-like_helical_dom_sf"/>
</dbReference>
<reference evidence="8" key="2">
    <citation type="submission" date="2021-08" db="EMBL/GenBank/DDBJ databases">
        <authorList>
            <person name="Eriksson T."/>
        </authorList>
    </citation>
    <scope>NUCLEOTIDE SEQUENCE</scope>
    <source>
        <strain evidence="8">Stoneville</strain>
        <tissue evidence="8">Whole head</tissue>
    </source>
</reference>
<accession>A0A8J6HB62</accession>
<dbReference type="PANTHER" id="PTHR15696:SF0">
    <property type="entry name" value="TELOMERASE-BINDING PROTEIN EST1A"/>
    <property type="match status" value="1"/>
</dbReference>
<keyword evidence="4" id="KW-0866">Nonsense-mediated mRNA decay</keyword>
<evidence type="ECO:0000256" key="3">
    <source>
        <dbReference type="ARBA" id="ARBA00022490"/>
    </source>
</evidence>
<feature type="compositionally biased region" description="Basic and acidic residues" evidence="6">
    <location>
        <begin position="347"/>
        <end position="359"/>
    </location>
</feature>
<feature type="compositionally biased region" description="Basic and acidic residues" evidence="6">
    <location>
        <begin position="536"/>
        <end position="568"/>
    </location>
</feature>
<feature type="region of interest" description="Disordered" evidence="6">
    <location>
        <begin position="1"/>
        <end position="188"/>
    </location>
</feature>
<dbReference type="Pfam" id="PF10373">
    <property type="entry name" value="EST1_DNA_bind"/>
    <property type="match status" value="2"/>
</dbReference>
<feature type="compositionally biased region" description="Low complexity" evidence="6">
    <location>
        <begin position="443"/>
        <end position="452"/>
    </location>
</feature>
<feature type="compositionally biased region" description="Basic residues" evidence="6">
    <location>
        <begin position="1936"/>
        <end position="1947"/>
    </location>
</feature>
<dbReference type="Gene3D" id="3.40.50.1010">
    <property type="entry name" value="5'-nuclease"/>
    <property type="match status" value="2"/>
</dbReference>
<feature type="compositionally biased region" description="Basic residues" evidence="6">
    <location>
        <begin position="453"/>
        <end position="469"/>
    </location>
</feature>
<dbReference type="EMBL" id="JABDTM020026821">
    <property type="protein sequence ID" value="KAH0811410.1"/>
    <property type="molecule type" value="Genomic_DNA"/>
</dbReference>
<dbReference type="InterPro" id="IPR018834">
    <property type="entry name" value="DNA/RNA-bd_Est1-type"/>
</dbReference>
<feature type="compositionally biased region" description="Pro residues" evidence="6">
    <location>
        <begin position="1529"/>
        <end position="1538"/>
    </location>
</feature>
<feature type="compositionally biased region" description="Basic and acidic residues" evidence="6">
    <location>
        <begin position="368"/>
        <end position="378"/>
    </location>
</feature>
<evidence type="ECO:0000256" key="5">
    <source>
        <dbReference type="ARBA" id="ARBA00023242"/>
    </source>
</evidence>
<feature type="compositionally biased region" description="Basic and acidic residues" evidence="6">
    <location>
        <begin position="1020"/>
        <end position="1033"/>
    </location>
</feature>
<feature type="compositionally biased region" description="Basic residues" evidence="6">
    <location>
        <begin position="103"/>
        <end position="114"/>
    </location>
</feature>
<evidence type="ECO:0000256" key="1">
    <source>
        <dbReference type="ARBA" id="ARBA00004123"/>
    </source>
</evidence>
<dbReference type="Proteomes" id="UP000719412">
    <property type="component" value="Unassembled WGS sequence"/>
</dbReference>
<dbReference type="Pfam" id="PF13638">
    <property type="entry name" value="PIN_4"/>
    <property type="match status" value="1"/>
</dbReference>
<feature type="region of interest" description="Disordered" evidence="6">
    <location>
        <begin position="1388"/>
        <end position="1433"/>
    </location>
</feature>